<dbReference type="InterPro" id="IPR029056">
    <property type="entry name" value="Ribokinase-like"/>
</dbReference>
<dbReference type="Proteomes" id="UP000010445">
    <property type="component" value="Unassembled WGS sequence"/>
</dbReference>
<dbReference type="RefSeq" id="WP_006063603.1">
    <property type="nucleotide sequence ID" value="NZ_KB290831.1"/>
</dbReference>
<organism evidence="8 9">
    <name type="scientific">Corynebacterium durum F0235</name>
    <dbReference type="NCBI Taxonomy" id="1035195"/>
    <lineage>
        <taxon>Bacteria</taxon>
        <taxon>Bacillati</taxon>
        <taxon>Actinomycetota</taxon>
        <taxon>Actinomycetes</taxon>
        <taxon>Mycobacteriales</taxon>
        <taxon>Corynebacteriaceae</taxon>
        <taxon>Corynebacterium</taxon>
    </lineage>
</organism>
<evidence type="ECO:0000313" key="9">
    <source>
        <dbReference type="Proteomes" id="UP000010445"/>
    </source>
</evidence>
<evidence type="ECO:0000313" key="8">
    <source>
        <dbReference type="EMBL" id="EKX90159.1"/>
    </source>
</evidence>
<sequence>MILTLTPNPSTDLTLALGEQLQRDSVQRLQSVTSVAGGKGINVSNACTLAGVDTLALFPAAANDPFLELLKAINIRHQAIQNDGAVRTNTTITEPDGTTTKLNGPGSLLSDAARAEVERTLITAAKEATWVVMSGSLPPGAPTDWYSALTVQLRSAYPHINIAVDTSDAPLLSLAENLDSAAPTVIKPNGLELGQIVGTDGEELEAAAARGEFEPVLEAARELNTRGIAEVLVTLGAAGAALVTEQGTWIASPPPTIAVSTVGAGDSTLAGYVMARQQGADYATALANAVAYGSAAASLPGTTIPSPEHINVAETTITQIS</sequence>
<dbReference type="STRING" id="1035195.HMPREF9997_01374"/>
<name>L1MGT0_9CORY</name>
<gene>
    <name evidence="8" type="ORF">HMPREF9997_01374</name>
</gene>
<dbReference type="eggNOG" id="COG1105">
    <property type="taxonomic scope" value="Bacteria"/>
</dbReference>
<dbReference type="PATRIC" id="fig|1035195.3.peg.1231"/>
<comment type="caution">
    <text evidence="8">The sequence shown here is derived from an EMBL/GenBank/DDBJ whole genome shotgun (WGS) entry which is preliminary data.</text>
</comment>
<dbReference type="HOGENOM" id="CLU_050013_0_0_11"/>
<dbReference type="EMBL" id="AMEM01000018">
    <property type="protein sequence ID" value="EKX90159.1"/>
    <property type="molecule type" value="Genomic_DNA"/>
</dbReference>
<dbReference type="InterPro" id="IPR011611">
    <property type="entry name" value="PfkB_dom"/>
</dbReference>
<keyword evidence="9" id="KW-1185">Reference proteome</keyword>
<dbReference type="OrthoDB" id="9801219at2"/>
<dbReference type="PANTHER" id="PTHR46566:SF2">
    <property type="entry name" value="ATP-DEPENDENT 6-PHOSPHOFRUCTOKINASE ISOZYME 2"/>
    <property type="match status" value="1"/>
</dbReference>
<evidence type="ECO:0000256" key="2">
    <source>
        <dbReference type="ARBA" id="ARBA00022679"/>
    </source>
</evidence>
<dbReference type="SUPFAM" id="SSF53613">
    <property type="entry name" value="Ribokinase-like"/>
    <property type="match status" value="1"/>
</dbReference>
<evidence type="ECO:0000256" key="1">
    <source>
        <dbReference type="ARBA" id="ARBA00010688"/>
    </source>
</evidence>
<dbReference type="GO" id="GO:0005524">
    <property type="term" value="F:ATP binding"/>
    <property type="evidence" value="ECO:0007669"/>
    <property type="project" value="UniProtKB-KW"/>
</dbReference>
<keyword evidence="3" id="KW-0547">Nucleotide-binding</keyword>
<keyword evidence="5" id="KW-0067">ATP-binding</keyword>
<proteinExistence type="inferred from homology"/>
<dbReference type="InterPro" id="IPR017583">
    <property type="entry name" value="Tagatose/fructose_Pkinase"/>
</dbReference>
<dbReference type="AlphaFoldDB" id="L1MGT0"/>
<accession>L1MGT0</accession>
<keyword evidence="2 6" id="KW-0808">Transferase</keyword>
<reference evidence="8 9" key="1">
    <citation type="submission" date="2012-05" db="EMBL/GenBank/DDBJ databases">
        <authorList>
            <person name="Weinstock G."/>
            <person name="Sodergren E."/>
            <person name="Lobos E.A."/>
            <person name="Fulton L."/>
            <person name="Fulton R."/>
            <person name="Courtney L."/>
            <person name="Fronick C."/>
            <person name="O'Laughlin M."/>
            <person name="Godfrey J."/>
            <person name="Wilson R.M."/>
            <person name="Miner T."/>
            <person name="Farmer C."/>
            <person name="Delehaunty K."/>
            <person name="Cordes M."/>
            <person name="Minx P."/>
            <person name="Tomlinson C."/>
            <person name="Chen J."/>
            <person name="Wollam A."/>
            <person name="Pepin K.H."/>
            <person name="Bhonagiri V."/>
            <person name="Zhang X."/>
            <person name="Suruliraj S."/>
            <person name="Warren W."/>
            <person name="Mitreva M."/>
            <person name="Mardis E.R."/>
            <person name="Wilson R.K."/>
        </authorList>
    </citation>
    <scope>NUCLEOTIDE SEQUENCE [LARGE SCALE GENOMIC DNA]</scope>
    <source>
        <strain evidence="8 9">F0235</strain>
    </source>
</reference>
<feature type="domain" description="Carbohydrate kinase PfkB" evidence="7">
    <location>
        <begin position="21"/>
        <end position="308"/>
    </location>
</feature>
<evidence type="ECO:0000256" key="3">
    <source>
        <dbReference type="ARBA" id="ARBA00022741"/>
    </source>
</evidence>
<dbReference type="GO" id="GO:0008443">
    <property type="term" value="F:phosphofructokinase activity"/>
    <property type="evidence" value="ECO:0007669"/>
    <property type="project" value="TreeGrafter"/>
</dbReference>
<dbReference type="PANTHER" id="PTHR46566">
    <property type="entry name" value="1-PHOSPHOFRUCTOKINASE-RELATED"/>
    <property type="match status" value="1"/>
</dbReference>
<evidence type="ECO:0000256" key="4">
    <source>
        <dbReference type="ARBA" id="ARBA00022777"/>
    </source>
</evidence>
<protein>
    <submittedName>
        <fullName evidence="8">1-phosphofructokinase</fullName>
    </submittedName>
</protein>
<evidence type="ECO:0000259" key="7">
    <source>
        <dbReference type="Pfam" id="PF00294"/>
    </source>
</evidence>
<evidence type="ECO:0000256" key="6">
    <source>
        <dbReference type="PIRNR" id="PIRNR000535"/>
    </source>
</evidence>
<dbReference type="Gene3D" id="3.40.1190.20">
    <property type="match status" value="1"/>
</dbReference>
<dbReference type="PIRSF" id="PIRSF000535">
    <property type="entry name" value="1PFK/6PFK/LacC"/>
    <property type="match status" value="1"/>
</dbReference>
<dbReference type="PROSITE" id="PS00584">
    <property type="entry name" value="PFKB_KINASES_2"/>
    <property type="match status" value="1"/>
</dbReference>
<dbReference type="CDD" id="cd01164">
    <property type="entry name" value="FruK_PfkB_like"/>
    <property type="match status" value="1"/>
</dbReference>
<keyword evidence="4 8" id="KW-0418">Kinase</keyword>
<dbReference type="Pfam" id="PF00294">
    <property type="entry name" value="PfkB"/>
    <property type="match status" value="1"/>
</dbReference>
<comment type="similarity">
    <text evidence="1">Belongs to the carbohydrate kinase PfkB family.</text>
</comment>
<dbReference type="GO" id="GO:0005829">
    <property type="term" value="C:cytosol"/>
    <property type="evidence" value="ECO:0007669"/>
    <property type="project" value="TreeGrafter"/>
</dbReference>
<evidence type="ECO:0000256" key="5">
    <source>
        <dbReference type="ARBA" id="ARBA00022840"/>
    </source>
</evidence>
<dbReference type="InterPro" id="IPR002173">
    <property type="entry name" value="Carboh/pur_kinase_PfkB_CS"/>
</dbReference>
<dbReference type="NCBIfam" id="TIGR03168">
    <property type="entry name" value="1-PFK"/>
    <property type="match status" value="1"/>
</dbReference>